<reference evidence="2 3" key="1">
    <citation type="journal article" date="2021" name="Elife">
        <title>Chloroplast acquisition without the gene transfer in kleptoplastic sea slugs, Plakobranchus ocellatus.</title>
        <authorList>
            <person name="Maeda T."/>
            <person name="Takahashi S."/>
            <person name="Yoshida T."/>
            <person name="Shimamura S."/>
            <person name="Takaki Y."/>
            <person name="Nagai Y."/>
            <person name="Toyoda A."/>
            <person name="Suzuki Y."/>
            <person name="Arimoto A."/>
            <person name="Ishii H."/>
            <person name="Satoh N."/>
            <person name="Nishiyama T."/>
            <person name="Hasebe M."/>
            <person name="Maruyama T."/>
            <person name="Minagawa J."/>
            <person name="Obokata J."/>
            <person name="Shigenobu S."/>
        </authorList>
    </citation>
    <scope>NUCLEOTIDE SEQUENCE [LARGE SCALE GENOMIC DNA]</scope>
</reference>
<protein>
    <submittedName>
        <fullName evidence="2">Uncharacterized protein</fullName>
    </submittedName>
</protein>
<keyword evidence="3" id="KW-1185">Reference proteome</keyword>
<gene>
    <name evidence="2" type="ORF">PoB_000358500</name>
</gene>
<feature type="region of interest" description="Disordered" evidence="1">
    <location>
        <begin position="58"/>
        <end position="79"/>
    </location>
</feature>
<evidence type="ECO:0000313" key="3">
    <source>
        <dbReference type="Proteomes" id="UP000735302"/>
    </source>
</evidence>
<evidence type="ECO:0000256" key="1">
    <source>
        <dbReference type="SAM" id="MobiDB-lite"/>
    </source>
</evidence>
<name>A0AAV3Y340_9GAST</name>
<dbReference type="Proteomes" id="UP000735302">
    <property type="component" value="Unassembled WGS sequence"/>
</dbReference>
<proteinExistence type="predicted"/>
<organism evidence="2 3">
    <name type="scientific">Plakobranchus ocellatus</name>
    <dbReference type="NCBI Taxonomy" id="259542"/>
    <lineage>
        <taxon>Eukaryota</taxon>
        <taxon>Metazoa</taxon>
        <taxon>Spiralia</taxon>
        <taxon>Lophotrochozoa</taxon>
        <taxon>Mollusca</taxon>
        <taxon>Gastropoda</taxon>
        <taxon>Heterobranchia</taxon>
        <taxon>Euthyneura</taxon>
        <taxon>Panpulmonata</taxon>
        <taxon>Sacoglossa</taxon>
        <taxon>Placobranchoidea</taxon>
        <taxon>Plakobranchidae</taxon>
        <taxon>Plakobranchus</taxon>
    </lineage>
</organism>
<dbReference type="AlphaFoldDB" id="A0AAV3Y340"/>
<evidence type="ECO:0000313" key="2">
    <source>
        <dbReference type="EMBL" id="GFN77079.1"/>
    </source>
</evidence>
<dbReference type="EMBL" id="BLXT01000437">
    <property type="protein sequence ID" value="GFN77079.1"/>
    <property type="molecule type" value="Genomic_DNA"/>
</dbReference>
<sequence>MRLILCCSATSVDRQWLFCQANNEAHSPFVELQVLVDSSFSVRLKMRLIFPHSAASVDSKTNQYNPWQPTNQNEAPGQSAASDHSRTCCLDRFTLLGSIGRSICCCIPLTGLSFGQTVDMCPGMDGSAGKDGLDSKSRETRGYLVKPLKDKGRRKRCDSRCVVCWRGSGGLC</sequence>
<comment type="caution">
    <text evidence="2">The sequence shown here is derived from an EMBL/GenBank/DDBJ whole genome shotgun (WGS) entry which is preliminary data.</text>
</comment>
<accession>A0AAV3Y340</accession>